<feature type="compositionally biased region" description="Polar residues" evidence="1">
    <location>
        <begin position="69"/>
        <end position="81"/>
    </location>
</feature>
<evidence type="ECO:0000256" key="2">
    <source>
        <dbReference type="SAM" id="Phobius"/>
    </source>
</evidence>
<name>A0A6N6VW34_9BACT</name>
<sequence length="327" mass="37295">MAFRETEIHYSLWLYPEKKDNLQYIVLISVLFHVLFGYFLYYFKPNENQLKEITSSTTPNKPPIHIQFTDGQMSSSSPINEHSNKKLGTKNIPKNHSGGVLADNNPNSKSKTFVPESLVSPDREANKNPFISKRIPTKNNKDETISLPKNIQKNTKNGLDSFLPNSSSAYIDELRKSTQKQQKIEGDSGDIPIVGDDLTPRNGPKIMERYSVKDLGLYQFSQEFKEKFSGIWNSHERWVPPSSPLRPGDIVYYKLYIKGDGSLQKFENLSHKRLPEKDFSAVDKMIEEVVSQVFPMTVPPRFAQNMVTEIVAIQVVGTNSPVQYSFQ</sequence>
<keyword evidence="2" id="KW-1133">Transmembrane helix</keyword>
<feature type="region of interest" description="Disordered" evidence="1">
    <location>
        <begin position="180"/>
        <end position="200"/>
    </location>
</feature>
<dbReference type="EMBL" id="WFLM01000001">
    <property type="protein sequence ID" value="KAB8040531.1"/>
    <property type="molecule type" value="Genomic_DNA"/>
</dbReference>
<dbReference type="Proteomes" id="UP000437748">
    <property type="component" value="Unassembled WGS sequence"/>
</dbReference>
<protein>
    <submittedName>
        <fullName evidence="3">Uncharacterized protein</fullName>
    </submittedName>
</protein>
<evidence type="ECO:0000313" key="4">
    <source>
        <dbReference type="Proteomes" id="UP000437748"/>
    </source>
</evidence>
<evidence type="ECO:0000313" key="3">
    <source>
        <dbReference type="EMBL" id="KAB8040531.1"/>
    </source>
</evidence>
<accession>A0A6N6VW34</accession>
<keyword evidence="2" id="KW-0812">Transmembrane</keyword>
<evidence type="ECO:0000256" key="1">
    <source>
        <dbReference type="SAM" id="MobiDB-lite"/>
    </source>
</evidence>
<dbReference type="AlphaFoldDB" id="A0A6N6VW34"/>
<feature type="region of interest" description="Disordered" evidence="1">
    <location>
        <begin position="53"/>
        <end position="143"/>
    </location>
</feature>
<comment type="caution">
    <text evidence="3">The sequence shown here is derived from an EMBL/GenBank/DDBJ whole genome shotgun (WGS) entry which is preliminary data.</text>
</comment>
<organism evidence="3 4">
    <name type="scientific">Silvanigrella paludirubra</name>
    <dbReference type="NCBI Taxonomy" id="2499159"/>
    <lineage>
        <taxon>Bacteria</taxon>
        <taxon>Pseudomonadati</taxon>
        <taxon>Bdellovibrionota</taxon>
        <taxon>Oligoflexia</taxon>
        <taxon>Silvanigrellales</taxon>
        <taxon>Silvanigrellaceae</taxon>
        <taxon>Silvanigrella</taxon>
    </lineage>
</organism>
<reference evidence="3 4" key="1">
    <citation type="submission" date="2019-10" db="EMBL/GenBank/DDBJ databases">
        <title>New species of Slilvanegrellaceae.</title>
        <authorList>
            <person name="Pitt A."/>
            <person name="Hahn M.W."/>
        </authorList>
    </citation>
    <scope>NUCLEOTIDE SEQUENCE [LARGE SCALE GENOMIC DNA]</scope>
    <source>
        <strain evidence="3 4">SP-Ram-0.45-NSY-1</strain>
    </source>
</reference>
<feature type="transmembrane region" description="Helical" evidence="2">
    <location>
        <begin position="22"/>
        <end position="43"/>
    </location>
</feature>
<keyword evidence="2" id="KW-0472">Membrane</keyword>
<proteinExistence type="predicted"/>
<dbReference type="RefSeq" id="WP_153418046.1">
    <property type="nucleotide sequence ID" value="NZ_WFLM01000001.1"/>
</dbReference>
<gene>
    <name evidence="3" type="ORF">GCL60_01035</name>
</gene>
<keyword evidence="4" id="KW-1185">Reference proteome</keyword>
<dbReference type="OrthoDB" id="9819782at2"/>